<dbReference type="AlphaFoldDB" id="A0A6A6V4R1"/>
<evidence type="ECO:0000256" key="1">
    <source>
        <dbReference type="ARBA" id="ARBA00005641"/>
    </source>
</evidence>
<dbReference type="GO" id="GO:0004338">
    <property type="term" value="F:glucan exo-1,3-beta-glucosidase activity"/>
    <property type="evidence" value="ECO:0007669"/>
    <property type="project" value="TreeGrafter"/>
</dbReference>
<accession>A0A6A6V4R1</accession>
<dbReference type="EMBL" id="MU006587">
    <property type="protein sequence ID" value="KAF2744704.1"/>
    <property type="molecule type" value="Genomic_DNA"/>
</dbReference>
<dbReference type="Gene3D" id="3.20.20.80">
    <property type="entry name" value="Glycosidases"/>
    <property type="match status" value="1"/>
</dbReference>
<feature type="domain" description="Glycoside hydrolase family 5" evidence="7">
    <location>
        <begin position="79"/>
        <end position="310"/>
    </location>
</feature>
<dbReference type="PANTHER" id="PTHR31297:SF8">
    <property type="entry name" value="GLYCOSIDE HYDROLASE FAMILY 5 DOMAIN-CONTAINING PROTEIN"/>
    <property type="match status" value="1"/>
</dbReference>
<dbReference type="GO" id="GO:0009986">
    <property type="term" value="C:cell surface"/>
    <property type="evidence" value="ECO:0007669"/>
    <property type="project" value="TreeGrafter"/>
</dbReference>
<keyword evidence="6" id="KW-0732">Signal</keyword>
<dbReference type="PANTHER" id="PTHR31297">
    <property type="entry name" value="GLUCAN ENDO-1,6-BETA-GLUCOSIDASE B"/>
    <property type="match status" value="1"/>
</dbReference>
<sequence>MHLKWLLARVLALAVAVAAAPTKQGFDWEKSEVRGVNIGGWLVLEPFITPWLFDKYSTPSNIVRDEYGLCAAVGKHKCWAALKPHWDSFATLSDFWKIANAGFNLVRIPIGYWAFVDLGEPYTSGAADYLDAAIDWARQTGLKVMIDLHGAPGSQNGFDHSGRKLDSPGWGQGDTVQQTLDVLKIIGDKFATREMQDVVVAIQFLNEPFLPQLEKEMVKQFYRDAFFTLRETSNTTVVLHDGFMGSSWMDEFLTPDDNGARFVVVDFHYYQVFDAYLNSVSPDKHREMACSASGSSKDKWSIVGEWSGAMTDCAPHLNGYGAGNRYEGKLWGSWWVGSCKGKSGKVKDWSEDWKKDVKRYIEAQMRTFEQQGKGWVFWNFKTQGGAGEWDLFQLLDGGVWPEMGKGTKVCG</sequence>
<evidence type="ECO:0000256" key="5">
    <source>
        <dbReference type="RuleBase" id="RU361153"/>
    </source>
</evidence>
<evidence type="ECO:0000313" key="8">
    <source>
        <dbReference type="EMBL" id="KAF2744704.1"/>
    </source>
</evidence>
<feature type="chain" id="PRO_5025457194" evidence="6">
    <location>
        <begin position="20"/>
        <end position="411"/>
    </location>
</feature>
<evidence type="ECO:0000256" key="3">
    <source>
        <dbReference type="ARBA" id="ARBA00023295"/>
    </source>
</evidence>
<dbReference type="InterPro" id="IPR001547">
    <property type="entry name" value="Glyco_hydro_5"/>
</dbReference>
<dbReference type="InterPro" id="IPR050386">
    <property type="entry name" value="Glycosyl_hydrolase_5"/>
</dbReference>
<reference evidence="8" key="1">
    <citation type="journal article" date="2020" name="Stud. Mycol.">
        <title>101 Dothideomycetes genomes: a test case for predicting lifestyles and emergence of pathogens.</title>
        <authorList>
            <person name="Haridas S."/>
            <person name="Albert R."/>
            <person name="Binder M."/>
            <person name="Bloem J."/>
            <person name="Labutti K."/>
            <person name="Salamov A."/>
            <person name="Andreopoulos B."/>
            <person name="Baker S."/>
            <person name="Barry K."/>
            <person name="Bills G."/>
            <person name="Bluhm B."/>
            <person name="Cannon C."/>
            <person name="Castanera R."/>
            <person name="Culley D."/>
            <person name="Daum C."/>
            <person name="Ezra D."/>
            <person name="Gonzalez J."/>
            <person name="Henrissat B."/>
            <person name="Kuo A."/>
            <person name="Liang C."/>
            <person name="Lipzen A."/>
            <person name="Lutzoni F."/>
            <person name="Magnuson J."/>
            <person name="Mondo S."/>
            <person name="Nolan M."/>
            <person name="Ohm R."/>
            <person name="Pangilinan J."/>
            <person name="Park H.-J."/>
            <person name="Ramirez L."/>
            <person name="Alfaro M."/>
            <person name="Sun H."/>
            <person name="Tritt A."/>
            <person name="Yoshinaga Y."/>
            <person name="Zwiers L.-H."/>
            <person name="Turgeon B."/>
            <person name="Goodwin S."/>
            <person name="Spatafora J."/>
            <person name="Crous P."/>
            <person name="Grigoriev I."/>
        </authorList>
    </citation>
    <scope>NUCLEOTIDE SEQUENCE</scope>
    <source>
        <strain evidence="8">CBS 119925</strain>
    </source>
</reference>
<dbReference type="Proteomes" id="UP000799440">
    <property type="component" value="Unassembled WGS sequence"/>
</dbReference>
<organism evidence="8 9">
    <name type="scientific">Sporormia fimetaria CBS 119925</name>
    <dbReference type="NCBI Taxonomy" id="1340428"/>
    <lineage>
        <taxon>Eukaryota</taxon>
        <taxon>Fungi</taxon>
        <taxon>Dikarya</taxon>
        <taxon>Ascomycota</taxon>
        <taxon>Pezizomycotina</taxon>
        <taxon>Dothideomycetes</taxon>
        <taxon>Pleosporomycetidae</taxon>
        <taxon>Pleosporales</taxon>
        <taxon>Sporormiaceae</taxon>
        <taxon>Sporormia</taxon>
    </lineage>
</organism>
<dbReference type="InterPro" id="IPR017853">
    <property type="entry name" value="GH"/>
</dbReference>
<protein>
    <submittedName>
        <fullName evidence="8">Glycoside hydrolase family 5 protein</fullName>
    </submittedName>
</protein>
<evidence type="ECO:0000256" key="2">
    <source>
        <dbReference type="ARBA" id="ARBA00022801"/>
    </source>
</evidence>
<dbReference type="GO" id="GO:0009251">
    <property type="term" value="P:glucan catabolic process"/>
    <property type="evidence" value="ECO:0007669"/>
    <property type="project" value="TreeGrafter"/>
</dbReference>
<evidence type="ECO:0000256" key="6">
    <source>
        <dbReference type="SAM" id="SignalP"/>
    </source>
</evidence>
<keyword evidence="3 5" id="KW-0326">Glycosidase</keyword>
<keyword evidence="9" id="KW-1185">Reference proteome</keyword>
<dbReference type="Pfam" id="PF00150">
    <property type="entry name" value="Cellulase"/>
    <property type="match status" value="1"/>
</dbReference>
<evidence type="ECO:0000259" key="7">
    <source>
        <dbReference type="Pfam" id="PF00150"/>
    </source>
</evidence>
<name>A0A6A6V4R1_9PLEO</name>
<gene>
    <name evidence="8" type="ORF">M011DRAFT_460738</name>
</gene>
<keyword evidence="2 5" id="KW-0378">Hydrolase</keyword>
<dbReference type="GO" id="GO:0071555">
    <property type="term" value="P:cell wall organization"/>
    <property type="evidence" value="ECO:0007669"/>
    <property type="project" value="UniProtKB-KW"/>
</dbReference>
<feature type="signal peptide" evidence="6">
    <location>
        <begin position="1"/>
        <end position="19"/>
    </location>
</feature>
<comment type="similarity">
    <text evidence="1 5">Belongs to the glycosyl hydrolase 5 (cellulase A) family.</text>
</comment>
<proteinExistence type="inferred from homology"/>
<dbReference type="OrthoDB" id="62120at2759"/>
<evidence type="ECO:0000313" key="9">
    <source>
        <dbReference type="Proteomes" id="UP000799440"/>
    </source>
</evidence>
<dbReference type="SUPFAM" id="SSF51445">
    <property type="entry name" value="(Trans)glycosidases"/>
    <property type="match status" value="1"/>
</dbReference>
<evidence type="ECO:0000256" key="4">
    <source>
        <dbReference type="ARBA" id="ARBA00023316"/>
    </source>
</evidence>
<dbReference type="GO" id="GO:0005576">
    <property type="term" value="C:extracellular region"/>
    <property type="evidence" value="ECO:0007669"/>
    <property type="project" value="TreeGrafter"/>
</dbReference>
<keyword evidence="4" id="KW-0961">Cell wall biogenesis/degradation</keyword>